<keyword evidence="2" id="KW-0812">Transmembrane</keyword>
<protein>
    <submittedName>
        <fullName evidence="3">Cytochrome oxidase</fullName>
    </submittedName>
</protein>
<evidence type="ECO:0000313" key="3">
    <source>
        <dbReference type="EMBL" id="KVW97850.1"/>
    </source>
</evidence>
<keyword evidence="4" id="KW-1185">Reference proteome</keyword>
<dbReference type="Proteomes" id="UP000064243">
    <property type="component" value="Unassembled WGS sequence"/>
</dbReference>
<accession>A0A106BST9</accession>
<keyword evidence="2" id="KW-0472">Membrane</keyword>
<feature type="transmembrane region" description="Helical" evidence="2">
    <location>
        <begin position="6"/>
        <end position="26"/>
    </location>
</feature>
<proteinExistence type="predicted"/>
<feature type="region of interest" description="Disordered" evidence="1">
    <location>
        <begin position="42"/>
        <end position="65"/>
    </location>
</feature>
<dbReference type="EMBL" id="LDUG01000014">
    <property type="protein sequence ID" value="KVW97850.1"/>
    <property type="molecule type" value="Genomic_DNA"/>
</dbReference>
<evidence type="ECO:0000256" key="1">
    <source>
        <dbReference type="SAM" id="MobiDB-lite"/>
    </source>
</evidence>
<keyword evidence="2" id="KW-1133">Transmembrane helix</keyword>
<reference evidence="3 4" key="1">
    <citation type="journal article" date="2015" name="Appl. Environ. Microbiol.">
        <title>Aerobic and Anaerobic Thiosulfate Oxidation by a Cold-Adapted, Subglacial Chemoautotroph.</title>
        <authorList>
            <person name="Harrold Z.R."/>
            <person name="Skidmore M.L."/>
            <person name="Hamilton T.L."/>
            <person name="Desch L."/>
            <person name="Amada K."/>
            <person name="van Gelder W."/>
            <person name="Glover K."/>
            <person name="Roden E.E."/>
            <person name="Boyd E.S."/>
        </authorList>
    </citation>
    <scope>NUCLEOTIDE SEQUENCE [LARGE SCALE GENOMIC DNA]</scope>
    <source>
        <strain evidence="3 4">RG</strain>
    </source>
</reference>
<dbReference type="CDD" id="cd01324">
    <property type="entry name" value="cbb3_Oxidase_CcoQ"/>
    <property type="match status" value="1"/>
</dbReference>
<name>A0A106BST9_THIDE</name>
<gene>
    <name evidence="3" type="ORF">ABW22_03640</name>
</gene>
<dbReference type="PATRIC" id="fig|36861.3.peg.176"/>
<comment type="caution">
    <text evidence="3">The sequence shown here is derived from an EMBL/GenBank/DDBJ whole genome shotgun (WGS) entry which is preliminary data.</text>
</comment>
<dbReference type="InterPro" id="IPR008621">
    <property type="entry name" value="Cbb3-typ_cyt_oxidase_comp"/>
</dbReference>
<dbReference type="Pfam" id="PF05545">
    <property type="entry name" value="FixQ"/>
    <property type="match status" value="1"/>
</dbReference>
<dbReference type="AlphaFoldDB" id="A0A106BST9"/>
<sequence length="65" mass="7202">MDSGMISGIVTAAFVVVFIGIVWWAYSRGNKQRFEDAGRLPFEEDDAQGIPSQRDITPAKQGDKQ</sequence>
<organism evidence="3 4">
    <name type="scientific">Thiobacillus denitrificans</name>
    <dbReference type="NCBI Taxonomy" id="36861"/>
    <lineage>
        <taxon>Bacteria</taxon>
        <taxon>Pseudomonadati</taxon>
        <taxon>Pseudomonadota</taxon>
        <taxon>Betaproteobacteria</taxon>
        <taxon>Nitrosomonadales</taxon>
        <taxon>Thiobacillaceae</taxon>
        <taxon>Thiobacillus</taxon>
    </lineage>
</organism>
<dbReference type="OrthoDB" id="8604580at2"/>
<evidence type="ECO:0000313" key="4">
    <source>
        <dbReference type="Proteomes" id="UP000064243"/>
    </source>
</evidence>
<evidence type="ECO:0000256" key="2">
    <source>
        <dbReference type="SAM" id="Phobius"/>
    </source>
</evidence>